<dbReference type="PANTHER" id="PTHR30537">
    <property type="entry name" value="HTH-TYPE TRANSCRIPTIONAL REGULATOR"/>
    <property type="match status" value="1"/>
</dbReference>
<sequence>MSSHFHVDLRGHHVKRDCPTIQELLAFDAVARHESITLAAGALCITVSAVSKQIAGLEAFLGGRELVQRNGRGVRLTPQGRVYWQKIASGLRAIETATFEARSGNAGAGLLTLASVPTFLTKWLIPRLPAFSQKSRQVTLSFSRHLEPTDGIPPGVDAAIRYGTDGWPGVVSEYIAGREFVLIAARTLVEDRHRIVQPPDLIGHTLLHHEGAPTAWRQWASQHDMAENHTLSGPRFAQYASLIQAAVNGLGVGLVPRILVEGELAEGVLVMPCGAPVMVDQGHYLCYRPDRLTMPGFDAFRTWLLEQGAQSRGTEVRG</sequence>
<organism evidence="6 7">
    <name type="scientific">Variovorax ginsengisoli</name>
    <dbReference type="NCBI Taxonomy" id="363844"/>
    <lineage>
        <taxon>Bacteria</taxon>
        <taxon>Pseudomonadati</taxon>
        <taxon>Pseudomonadota</taxon>
        <taxon>Betaproteobacteria</taxon>
        <taxon>Burkholderiales</taxon>
        <taxon>Comamonadaceae</taxon>
        <taxon>Variovorax</taxon>
    </lineage>
</organism>
<evidence type="ECO:0000313" key="7">
    <source>
        <dbReference type="Proteomes" id="UP001226867"/>
    </source>
</evidence>
<protein>
    <submittedName>
        <fullName evidence="6">DNA-binding transcriptional LysR family regulator</fullName>
    </submittedName>
</protein>
<name>A0ABT9S290_9BURK</name>
<keyword evidence="7" id="KW-1185">Reference proteome</keyword>
<dbReference type="Pfam" id="PF00126">
    <property type="entry name" value="HTH_1"/>
    <property type="match status" value="1"/>
</dbReference>
<dbReference type="Gene3D" id="3.40.190.10">
    <property type="entry name" value="Periplasmic binding protein-like II"/>
    <property type="match status" value="2"/>
</dbReference>
<dbReference type="SUPFAM" id="SSF53850">
    <property type="entry name" value="Periplasmic binding protein-like II"/>
    <property type="match status" value="1"/>
</dbReference>
<dbReference type="PANTHER" id="PTHR30537:SF26">
    <property type="entry name" value="GLYCINE CLEAVAGE SYSTEM TRANSCRIPTIONAL ACTIVATOR"/>
    <property type="match status" value="1"/>
</dbReference>
<keyword evidence="2" id="KW-0805">Transcription regulation</keyword>
<evidence type="ECO:0000313" key="6">
    <source>
        <dbReference type="EMBL" id="MDP9898469.1"/>
    </source>
</evidence>
<dbReference type="InterPro" id="IPR036390">
    <property type="entry name" value="WH_DNA-bd_sf"/>
</dbReference>
<dbReference type="GO" id="GO:0003677">
    <property type="term" value="F:DNA binding"/>
    <property type="evidence" value="ECO:0007669"/>
    <property type="project" value="UniProtKB-KW"/>
</dbReference>
<dbReference type="EMBL" id="JAUSRO010000002">
    <property type="protein sequence ID" value="MDP9898469.1"/>
    <property type="molecule type" value="Genomic_DNA"/>
</dbReference>
<dbReference type="Gene3D" id="1.10.10.10">
    <property type="entry name" value="Winged helix-like DNA-binding domain superfamily/Winged helix DNA-binding domain"/>
    <property type="match status" value="1"/>
</dbReference>
<accession>A0ABT9S290</accession>
<evidence type="ECO:0000256" key="4">
    <source>
        <dbReference type="ARBA" id="ARBA00023163"/>
    </source>
</evidence>
<dbReference type="Pfam" id="PF03466">
    <property type="entry name" value="LysR_substrate"/>
    <property type="match status" value="1"/>
</dbReference>
<dbReference type="Proteomes" id="UP001226867">
    <property type="component" value="Unassembled WGS sequence"/>
</dbReference>
<reference evidence="6 7" key="1">
    <citation type="submission" date="2023-07" db="EMBL/GenBank/DDBJ databases">
        <title>Sorghum-associated microbial communities from plants grown in Nebraska, USA.</title>
        <authorList>
            <person name="Schachtman D."/>
        </authorList>
    </citation>
    <scope>NUCLEOTIDE SEQUENCE [LARGE SCALE GENOMIC DNA]</scope>
    <source>
        <strain evidence="6 7">DS1607</strain>
    </source>
</reference>
<evidence type="ECO:0000259" key="5">
    <source>
        <dbReference type="PROSITE" id="PS50931"/>
    </source>
</evidence>
<dbReference type="PROSITE" id="PS50931">
    <property type="entry name" value="HTH_LYSR"/>
    <property type="match status" value="1"/>
</dbReference>
<proteinExistence type="inferred from homology"/>
<keyword evidence="3 6" id="KW-0238">DNA-binding</keyword>
<keyword evidence="4" id="KW-0804">Transcription</keyword>
<dbReference type="InterPro" id="IPR000847">
    <property type="entry name" value="LysR_HTH_N"/>
</dbReference>
<evidence type="ECO:0000256" key="3">
    <source>
        <dbReference type="ARBA" id="ARBA00023125"/>
    </source>
</evidence>
<dbReference type="InterPro" id="IPR058163">
    <property type="entry name" value="LysR-type_TF_proteobact-type"/>
</dbReference>
<evidence type="ECO:0000256" key="2">
    <source>
        <dbReference type="ARBA" id="ARBA00023015"/>
    </source>
</evidence>
<evidence type="ECO:0000256" key="1">
    <source>
        <dbReference type="ARBA" id="ARBA00009437"/>
    </source>
</evidence>
<comment type="similarity">
    <text evidence="1">Belongs to the LysR transcriptional regulatory family.</text>
</comment>
<gene>
    <name evidence="6" type="ORF">J2W36_000704</name>
</gene>
<dbReference type="SUPFAM" id="SSF46785">
    <property type="entry name" value="Winged helix' DNA-binding domain"/>
    <property type="match status" value="1"/>
</dbReference>
<feature type="domain" description="HTH lysR-type" evidence="5">
    <location>
        <begin position="19"/>
        <end position="77"/>
    </location>
</feature>
<comment type="caution">
    <text evidence="6">The sequence shown here is derived from an EMBL/GenBank/DDBJ whole genome shotgun (WGS) entry which is preliminary data.</text>
</comment>
<dbReference type="InterPro" id="IPR036388">
    <property type="entry name" value="WH-like_DNA-bd_sf"/>
</dbReference>
<dbReference type="InterPro" id="IPR005119">
    <property type="entry name" value="LysR_subst-bd"/>
</dbReference>